<proteinExistence type="predicted"/>
<accession>A0A914QW89</accession>
<evidence type="ECO:0000313" key="2">
    <source>
        <dbReference type="WBParaSite" id="PDA_v2.g806.t1"/>
    </source>
</evidence>
<organism evidence="1 2">
    <name type="scientific">Panagrolaimus davidi</name>
    <dbReference type="NCBI Taxonomy" id="227884"/>
    <lineage>
        <taxon>Eukaryota</taxon>
        <taxon>Metazoa</taxon>
        <taxon>Ecdysozoa</taxon>
        <taxon>Nematoda</taxon>
        <taxon>Chromadorea</taxon>
        <taxon>Rhabditida</taxon>
        <taxon>Tylenchina</taxon>
        <taxon>Panagrolaimomorpha</taxon>
        <taxon>Panagrolaimoidea</taxon>
        <taxon>Panagrolaimidae</taxon>
        <taxon>Panagrolaimus</taxon>
    </lineage>
</organism>
<dbReference type="AlphaFoldDB" id="A0A914QW89"/>
<evidence type="ECO:0000313" key="1">
    <source>
        <dbReference type="Proteomes" id="UP000887578"/>
    </source>
</evidence>
<keyword evidence="1" id="KW-1185">Reference proteome</keyword>
<protein>
    <submittedName>
        <fullName evidence="2">Homing endonuclease LAGLIDADG domain-containing protein</fullName>
    </submittedName>
</protein>
<name>A0A914QW89_9BILA</name>
<sequence length="187" mass="21516">MSKPPHLTKKDVERIVSNIKIPKSSPQCRFPSDVLKNMKKNANPKRALKLMKLNKFFLQEKCPFIHFAGITDSFGDSVIAGFWTSKQKRYPIDKLPNNIGIGDALILRLLFKAEYLSHFISKIIICDIKQLKCFNLRILYDEFKFLTSSGRVENVELKDTFVTSKKGEIISYENLLGLLPSLMYLKL</sequence>
<reference evidence="2" key="1">
    <citation type="submission" date="2022-11" db="UniProtKB">
        <authorList>
            <consortium name="WormBaseParasite"/>
        </authorList>
    </citation>
    <scope>IDENTIFICATION</scope>
</reference>
<dbReference type="Proteomes" id="UP000887578">
    <property type="component" value="Unplaced"/>
</dbReference>
<dbReference type="WBParaSite" id="PDA_v2.g806.t1">
    <property type="protein sequence ID" value="PDA_v2.g806.t1"/>
    <property type="gene ID" value="PDA_v2.g806"/>
</dbReference>